<dbReference type="EMBL" id="CP090174">
    <property type="protein sequence ID" value="UJO24356.1"/>
    <property type="molecule type" value="Genomic_DNA"/>
</dbReference>
<dbReference type="Proteomes" id="UP000756132">
    <property type="component" value="Chromosome 12"/>
</dbReference>
<evidence type="ECO:0000256" key="1">
    <source>
        <dbReference type="SAM" id="Phobius"/>
    </source>
</evidence>
<dbReference type="OrthoDB" id="3643586at2759"/>
<dbReference type="RefSeq" id="XP_047768722.1">
    <property type="nucleotide sequence ID" value="XM_047913176.1"/>
</dbReference>
<accession>A0A9Q8UVU7</accession>
<evidence type="ECO:0000313" key="2">
    <source>
        <dbReference type="EMBL" id="UJO24356.1"/>
    </source>
</evidence>
<keyword evidence="1" id="KW-0812">Transmembrane</keyword>
<proteinExistence type="predicted"/>
<gene>
    <name evidence="2" type="ORF">CLAFUR5_14028</name>
</gene>
<evidence type="ECO:0000313" key="3">
    <source>
        <dbReference type="Proteomes" id="UP000756132"/>
    </source>
</evidence>
<keyword evidence="1" id="KW-1133">Transmembrane helix</keyword>
<dbReference type="AlphaFoldDB" id="A0A9Q8UVU7"/>
<reference evidence="2" key="2">
    <citation type="journal article" date="2022" name="Microb. Genom.">
        <title>A chromosome-scale genome assembly of the tomato pathogen Cladosporium fulvum reveals a compartmentalized genome architecture and the presence of a dispensable chromosome.</title>
        <authorList>
            <person name="Zaccaron A.Z."/>
            <person name="Chen L.H."/>
            <person name="Samaras A."/>
            <person name="Stergiopoulos I."/>
        </authorList>
    </citation>
    <scope>NUCLEOTIDE SEQUENCE</scope>
    <source>
        <strain evidence="2">Race5_Kim</strain>
    </source>
</reference>
<feature type="transmembrane region" description="Helical" evidence="1">
    <location>
        <begin position="56"/>
        <end position="77"/>
    </location>
</feature>
<protein>
    <submittedName>
        <fullName evidence="2">Uncharacterized protein</fullName>
    </submittedName>
</protein>
<organism evidence="2 3">
    <name type="scientific">Passalora fulva</name>
    <name type="common">Tomato leaf mold</name>
    <name type="synonym">Cladosporium fulvum</name>
    <dbReference type="NCBI Taxonomy" id="5499"/>
    <lineage>
        <taxon>Eukaryota</taxon>
        <taxon>Fungi</taxon>
        <taxon>Dikarya</taxon>
        <taxon>Ascomycota</taxon>
        <taxon>Pezizomycotina</taxon>
        <taxon>Dothideomycetes</taxon>
        <taxon>Dothideomycetidae</taxon>
        <taxon>Mycosphaerellales</taxon>
        <taxon>Mycosphaerellaceae</taxon>
        <taxon>Fulvia</taxon>
    </lineage>
</organism>
<name>A0A9Q8UVU7_PASFU</name>
<dbReference type="KEGG" id="ffu:CLAFUR5_14028"/>
<keyword evidence="1" id="KW-0472">Membrane</keyword>
<reference evidence="2" key="1">
    <citation type="submission" date="2021-12" db="EMBL/GenBank/DDBJ databases">
        <authorList>
            <person name="Zaccaron A."/>
            <person name="Stergiopoulos I."/>
        </authorList>
    </citation>
    <scope>NUCLEOTIDE SEQUENCE</scope>
    <source>
        <strain evidence="2">Race5_Kim</strain>
    </source>
</reference>
<sequence>MSSAVCSKAAVGFMQRRQSRGMTLRQTMVLADKRWAVPELYWQLVTGSFRRYGSSFLMLAISLIFLGGVITPLQSVFLTSKTIKTPTHPGQVYRLTDLTDLTPLGFGDSNLVPVLARSAITSAYNTDPQSRLWTGECVSCKSAVNRNATSFGSQYGNEYDSDRPEACEAGGITLGNMSSLPDPFFAQLPSAYNTGLIEQFLPRINSTVTNERISEDEFPSNCDTLPGAFYMSYGDRTDLYHWSIVACMPADQTFSPWKPVRDRQDFPETLYLNISVDYLQVAYQATGFFQITMNTSAGFFELPNYMNGGIPGPLLDHDPGPLCGPACVAQGDIVPAEEPDSRLDSRDIAKRQVPANGTIITSNSSLALEDVENRGPLLTIAIALFGEGSFISDRVKKPDSCIRDVAFDAPNYGTCIGQVPLQGLMRTTYNKDLENTGLGVCVHNGLRGMASLQEQLAPYIHAFYYDEDDGAKAGRISNAFNAAAFLANEAWMTSPTVDATLDVYYDEGADTLVPVISTAGIVTISLLLAADLIFSEDIDGFRGN</sequence>
<keyword evidence="3" id="KW-1185">Reference proteome</keyword>
<dbReference type="GeneID" id="71993906"/>